<accession>A0ABW5Y455</accession>
<evidence type="ECO:0000256" key="1">
    <source>
        <dbReference type="SAM" id="Phobius"/>
    </source>
</evidence>
<reference evidence="3" key="1">
    <citation type="journal article" date="2019" name="Int. J. Syst. Evol. Microbiol.">
        <title>The Global Catalogue of Microorganisms (GCM) 10K type strain sequencing project: providing services to taxonomists for standard genome sequencing and annotation.</title>
        <authorList>
            <consortium name="The Broad Institute Genomics Platform"/>
            <consortium name="The Broad Institute Genome Sequencing Center for Infectious Disease"/>
            <person name="Wu L."/>
            <person name="Ma J."/>
        </authorList>
    </citation>
    <scope>NUCLEOTIDE SEQUENCE [LARGE SCALE GENOMIC DNA]</scope>
    <source>
        <strain evidence="3">KCTC 33522</strain>
    </source>
</reference>
<proteinExistence type="predicted"/>
<evidence type="ECO:0000313" key="2">
    <source>
        <dbReference type="EMBL" id="MFD2869852.1"/>
    </source>
</evidence>
<feature type="transmembrane region" description="Helical" evidence="1">
    <location>
        <begin position="6"/>
        <end position="26"/>
    </location>
</feature>
<keyword evidence="1" id="KW-0812">Transmembrane</keyword>
<evidence type="ECO:0000313" key="3">
    <source>
        <dbReference type="Proteomes" id="UP001597568"/>
    </source>
</evidence>
<protein>
    <submittedName>
        <fullName evidence="2">Uncharacterized protein</fullName>
    </submittedName>
</protein>
<keyword evidence="3" id="KW-1185">Reference proteome</keyword>
<name>A0ABW5Y455_9BACL</name>
<comment type="caution">
    <text evidence="2">The sequence shown here is derived from an EMBL/GenBank/DDBJ whole genome shotgun (WGS) entry which is preliminary data.</text>
</comment>
<dbReference type="Proteomes" id="UP001597568">
    <property type="component" value="Unassembled WGS sequence"/>
</dbReference>
<keyword evidence="1" id="KW-0472">Membrane</keyword>
<organism evidence="2 3">
    <name type="scientific">Kurthia populi</name>
    <dbReference type="NCBI Taxonomy" id="1562132"/>
    <lineage>
        <taxon>Bacteria</taxon>
        <taxon>Bacillati</taxon>
        <taxon>Bacillota</taxon>
        <taxon>Bacilli</taxon>
        <taxon>Bacillales</taxon>
        <taxon>Caryophanaceae</taxon>
        <taxon>Kurthia</taxon>
    </lineage>
</organism>
<sequence>MKIVMILALYTLIPATMYLLFAWLEWHMDRTIVRGMQKLVPYLHLFEMNRLYKCEDCGLYYRKYQLQLYLVIKEKRYDTCPHCQRELSRRKEMKKQPAYLDMHPSCPKLKGLKELHAMKKSLRLYAENNKIKAQQKEFEQLQQRTQEDPLKWLKNIQGDEL</sequence>
<keyword evidence="1" id="KW-1133">Transmembrane helix</keyword>
<dbReference type="EMBL" id="JBHUOR010000129">
    <property type="protein sequence ID" value="MFD2869852.1"/>
    <property type="molecule type" value="Genomic_DNA"/>
</dbReference>
<dbReference type="RefSeq" id="WP_380148483.1">
    <property type="nucleotide sequence ID" value="NZ_JBHUOR010000129.1"/>
</dbReference>
<gene>
    <name evidence="2" type="ORF">ACFSY7_15270</name>
</gene>